<dbReference type="Gene3D" id="2.60.120.650">
    <property type="entry name" value="Cupin"/>
    <property type="match status" value="1"/>
</dbReference>
<dbReference type="PANTHER" id="PTHR12461:SF43">
    <property type="entry name" value="HSPB1-ASSOCIATED PROTEIN 1"/>
    <property type="match status" value="1"/>
</dbReference>
<evidence type="ECO:0000313" key="6">
    <source>
        <dbReference type="Proteomes" id="UP000580250"/>
    </source>
</evidence>
<evidence type="ECO:0000259" key="4">
    <source>
        <dbReference type="PROSITE" id="PS51184"/>
    </source>
</evidence>
<dbReference type="Proteomes" id="UP000580250">
    <property type="component" value="Unassembled WGS sequence"/>
</dbReference>
<accession>A0A6V7WLE5</accession>
<gene>
    <name evidence="5" type="ORF">MENT_LOCUS40450</name>
</gene>
<dbReference type="Pfam" id="PF13621">
    <property type="entry name" value="Cupin_8"/>
    <property type="match status" value="1"/>
</dbReference>
<comment type="function">
    <text evidence="3">May play a role in cellular stress response.</text>
</comment>
<sequence>MEPFVLRGFLKENQWPIMELWTEKYLRDNFAKNKGPVTVRFGNREHVDGEILHDHESIRHQFKSFSEMLDWMLGRNEKELTSNSAKELKINSSTHWAYLDYRDILELLDEENASLVDWSKLNIFPPSSSSDLENWKDSTIWIGTPGAYTPCHYDTYGFNLHAQICGYKRWLLFPPKTDLNATRLPYEESSVFSSIDIIGATMKEVEENYIPSPFVVICEPGDLLFVPQKWWHSVQCIAKINDNPTNTKNINNQLCISLNKWFPTENDLIESKKEALLKFMMSLNLNFGLLNLSENICLTELNSLENKNNLEELAFLVNERLEEEEGENNNNSPNPKRPKLINKEKLEFNEEYFFNYFLNNPLKEKISVMEWNEIYKMRKNFYGTFLSTKSTQFNKNLKENLVDQLKIELFEAISAPKVLDILLDVFISRRRKKK</sequence>
<keyword evidence="2" id="KW-0963">Cytoplasm</keyword>
<dbReference type="SMART" id="SM00558">
    <property type="entry name" value="JmjC"/>
    <property type="match status" value="1"/>
</dbReference>
<dbReference type="SUPFAM" id="SSF51197">
    <property type="entry name" value="Clavaminate synthase-like"/>
    <property type="match status" value="1"/>
</dbReference>
<evidence type="ECO:0000256" key="3">
    <source>
        <dbReference type="ARBA" id="ARBA00037342"/>
    </source>
</evidence>
<feature type="domain" description="JmjC" evidence="4">
    <location>
        <begin position="113"/>
        <end position="279"/>
    </location>
</feature>
<evidence type="ECO:0000256" key="2">
    <source>
        <dbReference type="ARBA" id="ARBA00022490"/>
    </source>
</evidence>
<dbReference type="InterPro" id="IPR041667">
    <property type="entry name" value="Cupin_8"/>
</dbReference>
<proteinExistence type="predicted"/>
<dbReference type="GO" id="GO:0005737">
    <property type="term" value="C:cytoplasm"/>
    <property type="evidence" value="ECO:0007669"/>
    <property type="project" value="UniProtKB-SubCell"/>
</dbReference>
<comment type="caution">
    <text evidence="5">The sequence shown here is derived from an EMBL/GenBank/DDBJ whole genome shotgun (WGS) entry which is preliminary data.</text>
</comment>
<dbReference type="OrthoDB" id="438164at2759"/>
<comment type="subcellular location">
    <subcellularLocation>
        <location evidence="1">Cytoplasm</location>
    </subcellularLocation>
</comment>
<evidence type="ECO:0000313" key="5">
    <source>
        <dbReference type="EMBL" id="CAD2187840.1"/>
    </source>
</evidence>
<evidence type="ECO:0000256" key="1">
    <source>
        <dbReference type="ARBA" id="ARBA00004496"/>
    </source>
</evidence>
<dbReference type="InterPro" id="IPR003347">
    <property type="entry name" value="JmjC_dom"/>
</dbReference>
<dbReference type="AlphaFoldDB" id="A0A6V7WLE5"/>
<dbReference type="PROSITE" id="PS51184">
    <property type="entry name" value="JMJC"/>
    <property type="match status" value="1"/>
</dbReference>
<reference evidence="5 6" key="1">
    <citation type="submission" date="2020-08" db="EMBL/GenBank/DDBJ databases">
        <authorList>
            <person name="Koutsovoulos G."/>
            <person name="Danchin GJ E."/>
        </authorList>
    </citation>
    <scope>NUCLEOTIDE SEQUENCE [LARGE SCALE GENOMIC DNA]</scope>
</reference>
<protein>
    <recommendedName>
        <fullName evidence="4">JmjC domain-containing protein</fullName>
    </recommendedName>
</protein>
<organism evidence="5 6">
    <name type="scientific">Meloidogyne enterolobii</name>
    <name type="common">Root-knot nematode worm</name>
    <name type="synonym">Meloidogyne mayaguensis</name>
    <dbReference type="NCBI Taxonomy" id="390850"/>
    <lineage>
        <taxon>Eukaryota</taxon>
        <taxon>Metazoa</taxon>
        <taxon>Ecdysozoa</taxon>
        <taxon>Nematoda</taxon>
        <taxon>Chromadorea</taxon>
        <taxon>Rhabditida</taxon>
        <taxon>Tylenchina</taxon>
        <taxon>Tylenchomorpha</taxon>
        <taxon>Tylenchoidea</taxon>
        <taxon>Meloidogynidae</taxon>
        <taxon>Meloidogyninae</taxon>
        <taxon>Meloidogyne</taxon>
    </lineage>
</organism>
<dbReference type="EMBL" id="CAJEWN010000657">
    <property type="protein sequence ID" value="CAD2187840.1"/>
    <property type="molecule type" value="Genomic_DNA"/>
</dbReference>
<name>A0A6V7WLE5_MELEN</name>
<dbReference type="PANTHER" id="PTHR12461">
    <property type="entry name" value="HYPOXIA-INDUCIBLE FACTOR 1 ALPHA INHIBITOR-RELATED"/>
    <property type="match status" value="1"/>
</dbReference>